<keyword evidence="2" id="KW-1185">Reference proteome</keyword>
<gene>
    <name evidence="1" type="ORF">GM418_10835</name>
</gene>
<dbReference type="EMBL" id="CP046401">
    <property type="protein sequence ID" value="QGY44135.1"/>
    <property type="molecule type" value="Genomic_DNA"/>
</dbReference>
<protein>
    <submittedName>
        <fullName evidence="1">Uncharacterized protein</fullName>
    </submittedName>
</protein>
<evidence type="ECO:0000313" key="2">
    <source>
        <dbReference type="Proteomes" id="UP000428260"/>
    </source>
</evidence>
<dbReference type="KEGG" id="mcos:GM418_10835"/>
<organism evidence="1 2">
    <name type="scientific">Maribellus comscasis</name>
    <dbReference type="NCBI Taxonomy" id="2681766"/>
    <lineage>
        <taxon>Bacteria</taxon>
        <taxon>Pseudomonadati</taxon>
        <taxon>Bacteroidota</taxon>
        <taxon>Bacteroidia</taxon>
        <taxon>Marinilabiliales</taxon>
        <taxon>Prolixibacteraceae</taxon>
        <taxon>Maribellus</taxon>
    </lineage>
</organism>
<sequence>MENVIQYKDGTIKRYVSLDWHPVLDSNPYAIGCEVIDKATSKLNDLGIDLYSENIDDCVVKGSIVEVPYNGGFFVYNVEHDMILGYEK</sequence>
<reference evidence="1 2" key="1">
    <citation type="submission" date="2019-11" db="EMBL/GenBank/DDBJ databases">
        <authorList>
            <person name="Zheng R.K."/>
            <person name="Sun C.M."/>
        </authorList>
    </citation>
    <scope>NUCLEOTIDE SEQUENCE [LARGE SCALE GENOMIC DNA]</scope>
    <source>
        <strain evidence="1 2">WC007</strain>
    </source>
</reference>
<name>A0A6I6JML4_9BACT</name>
<dbReference type="RefSeq" id="WP_158865943.1">
    <property type="nucleotide sequence ID" value="NZ_CP046401.1"/>
</dbReference>
<dbReference type="Proteomes" id="UP000428260">
    <property type="component" value="Chromosome"/>
</dbReference>
<proteinExistence type="predicted"/>
<accession>A0A6I6JML4</accession>
<dbReference type="AlphaFoldDB" id="A0A6I6JML4"/>
<evidence type="ECO:0000313" key="1">
    <source>
        <dbReference type="EMBL" id="QGY44135.1"/>
    </source>
</evidence>